<keyword evidence="2" id="KW-0812">Transmembrane</keyword>
<name>A0A1J4K5J3_9EUKA</name>
<sequence length="266" mass="31685">MTFYGEKVILSMFIFSFLKYLVLFFRRMIKKFSNSLDQPKEIDDPTIISNLNNPNCVNFNPSIIPKGALIKNQFVSTEFYLSEIEKLTNEYQNELQKIQIEKYDAENSLADLQKKCDQLHQQLSKYKGILEDEKIQHEKNIQILDKKLSDLNKQLEISENEKKELISQMNAEIDEKNIQIQNQEIEIQRLTDFEKKYRDALKRCRNYEQMQENLQQERDEATELLSLHVRMMKEQTDANLMRMRLFHQKELEALQNNGSDSENNDE</sequence>
<proteinExistence type="predicted"/>
<evidence type="ECO:0000313" key="4">
    <source>
        <dbReference type="Proteomes" id="UP000179807"/>
    </source>
</evidence>
<dbReference type="AlphaFoldDB" id="A0A1J4K5J3"/>
<feature type="transmembrane region" description="Helical" evidence="2">
    <location>
        <begin position="6"/>
        <end position="25"/>
    </location>
</feature>
<keyword evidence="2" id="KW-0472">Membrane</keyword>
<protein>
    <submittedName>
        <fullName evidence="3">Uncharacterized protein</fullName>
    </submittedName>
</protein>
<keyword evidence="4" id="KW-1185">Reference proteome</keyword>
<gene>
    <name evidence="3" type="ORF">TRFO_06173</name>
</gene>
<evidence type="ECO:0000256" key="2">
    <source>
        <dbReference type="SAM" id="Phobius"/>
    </source>
</evidence>
<dbReference type="GeneID" id="94827634"/>
<keyword evidence="1" id="KW-0175">Coiled coil</keyword>
<feature type="coiled-coil region" evidence="1">
    <location>
        <begin position="77"/>
        <end position="227"/>
    </location>
</feature>
<evidence type="ECO:0000256" key="1">
    <source>
        <dbReference type="SAM" id="Coils"/>
    </source>
</evidence>
<keyword evidence="2" id="KW-1133">Transmembrane helix</keyword>
<dbReference type="RefSeq" id="XP_068357877.1">
    <property type="nucleotide sequence ID" value="XM_068492930.1"/>
</dbReference>
<reference evidence="3" key="1">
    <citation type="submission" date="2016-10" db="EMBL/GenBank/DDBJ databases">
        <authorList>
            <person name="Benchimol M."/>
            <person name="Almeida L.G."/>
            <person name="Vasconcelos A.T."/>
            <person name="Perreira-Neves A."/>
            <person name="Rosa I.A."/>
            <person name="Tasca T."/>
            <person name="Bogo M.R."/>
            <person name="de Souza W."/>
        </authorList>
    </citation>
    <scope>NUCLEOTIDE SEQUENCE [LARGE SCALE GENOMIC DNA]</scope>
    <source>
        <strain evidence="3">K</strain>
    </source>
</reference>
<dbReference type="VEuPathDB" id="TrichDB:TRFO_06173"/>
<organism evidence="3 4">
    <name type="scientific">Tritrichomonas foetus</name>
    <dbReference type="NCBI Taxonomy" id="1144522"/>
    <lineage>
        <taxon>Eukaryota</taxon>
        <taxon>Metamonada</taxon>
        <taxon>Parabasalia</taxon>
        <taxon>Tritrichomonadida</taxon>
        <taxon>Tritrichomonadidae</taxon>
        <taxon>Tritrichomonas</taxon>
    </lineage>
</organism>
<comment type="caution">
    <text evidence="3">The sequence shown here is derived from an EMBL/GenBank/DDBJ whole genome shotgun (WGS) entry which is preliminary data.</text>
</comment>
<dbReference type="EMBL" id="MLAK01000782">
    <property type="protein sequence ID" value="OHT04741.1"/>
    <property type="molecule type" value="Genomic_DNA"/>
</dbReference>
<dbReference type="Proteomes" id="UP000179807">
    <property type="component" value="Unassembled WGS sequence"/>
</dbReference>
<accession>A0A1J4K5J3</accession>
<evidence type="ECO:0000313" key="3">
    <source>
        <dbReference type="EMBL" id="OHT04741.1"/>
    </source>
</evidence>